<dbReference type="SUPFAM" id="SSF46785">
    <property type="entry name" value="Winged helix' DNA-binding domain"/>
    <property type="match status" value="1"/>
</dbReference>
<dbReference type="Pfam" id="PF12802">
    <property type="entry name" value="MarR_2"/>
    <property type="match status" value="1"/>
</dbReference>
<dbReference type="GO" id="GO:0006950">
    <property type="term" value="P:response to stress"/>
    <property type="evidence" value="ECO:0007669"/>
    <property type="project" value="TreeGrafter"/>
</dbReference>
<evidence type="ECO:0000259" key="1">
    <source>
        <dbReference type="PROSITE" id="PS50995"/>
    </source>
</evidence>
<gene>
    <name evidence="2" type="ordered locus">Tpau_0953</name>
</gene>
<dbReference type="PROSITE" id="PS50995">
    <property type="entry name" value="HTH_MARR_2"/>
    <property type="match status" value="1"/>
</dbReference>
<dbReference type="SMART" id="SM00347">
    <property type="entry name" value="HTH_MARR"/>
    <property type="match status" value="1"/>
</dbReference>
<dbReference type="InterPro" id="IPR036388">
    <property type="entry name" value="WH-like_DNA-bd_sf"/>
</dbReference>
<dbReference type="PANTHER" id="PTHR33164">
    <property type="entry name" value="TRANSCRIPTIONAL REGULATOR, MARR FAMILY"/>
    <property type="match status" value="1"/>
</dbReference>
<dbReference type="Proteomes" id="UP000001213">
    <property type="component" value="Chromosome"/>
</dbReference>
<evidence type="ECO:0000313" key="2">
    <source>
        <dbReference type="EMBL" id="ADG77586.1"/>
    </source>
</evidence>
<dbReference type="AlphaFoldDB" id="D5UUL5"/>
<dbReference type="HOGENOM" id="CLU_083287_20_1_11"/>
<reference evidence="2 3" key="2">
    <citation type="journal article" date="2011" name="Stand. Genomic Sci.">
        <title>Complete genome sequence of Tsukamurella paurometabola type strain (no. 33).</title>
        <authorList>
            <person name="Munk A.C."/>
            <person name="Lapidus A."/>
            <person name="Lucas S."/>
            <person name="Nolan M."/>
            <person name="Tice H."/>
            <person name="Cheng J.F."/>
            <person name="Del Rio T.G."/>
            <person name="Goodwin L."/>
            <person name="Pitluck S."/>
            <person name="Liolios K."/>
            <person name="Huntemann M."/>
            <person name="Ivanova N."/>
            <person name="Mavromatis K."/>
            <person name="Mikhailova N."/>
            <person name="Pati A."/>
            <person name="Chen A."/>
            <person name="Palaniappan K."/>
            <person name="Tapia R."/>
            <person name="Han C."/>
            <person name="Land M."/>
            <person name="Hauser L."/>
            <person name="Chang Y.J."/>
            <person name="Jeffries C.D."/>
            <person name="Brettin T."/>
            <person name="Yasawong M."/>
            <person name="Brambilla E.M."/>
            <person name="Rohde M."/>
            <person name="Sikorski J."/>
            <person name="Goker M."/>
            <person name="Detter J.C."/>
            <person name="Woyke T."/>
            <person name="Bristow J."/>
            <person name="Eisen J.A."/>
            <person name="Markowitz V."/>
            <person name="Hugenholtz P."/>
            <person name="Kyrpides N.C."/>
            <person name="Klenk H.P."/>
        </authorList>
    </citation>
    <scope>NUCLEOTIDE SEQUENCE [LARGE SCALE GENOMIC DNA]</scope>
    <source>
        <strain evidence="3">ATCC 8368 / DSM 20162 / CCUG 35730 / CIP 100753 / JCM 10117 / KCTC 9821 / NBRC 16120 / NCIMB 702349 / NCTC 13040</strain>
    </source>
</reference>
<dbReference type="GO" id="GO:0003700">
    <property type="term" value="F:DNA-binding transcription factor activity"/>
    <property type="evidence" value="ECO:0007669"/>
    <property type="project" value="InterPro"/>
</dbReference>
<dbReference type="KEGG" id="tpr:Tpau_0953"/>
<keyword evidence="3" id="KW-1185">Reference proteome</keyword>
<protein>
    <submittedName>
        <fullName evidence="2">Transcriptional regulator, MarR family</fullName>
    </submittedName>
</protein>
<dbReference type="PRINTS" id="PR00598">
    <property type="entry name" value="HTHMARR"/>
</dbReference>
<name>D5UUL5_TSUPD</name>
<dbReference type="InterPro" id="IPR000835">
    <property type="entry name" value="HTH_MarR-typ"/>
</dbReference>
<accession>D5UUL5</accession>
<organism evidence="2 3">
    <name type="scientific">Tsukamurella paurometabola (strain ATCC 8368 / DSM 20162 / CCUG 35730 / CIP 100753 / JCM 10117 / KCTC 9821 / NBRC 16120 / NCIMB 702349 / NCTC 13040)</name>
    <name type="common">Corynebacterium paurometabolum</name>
    <dbReference type="NCBI Taxonomy" id="521096"/>
    <lineage>
        <taxon>Bacteria</taxon>
        <taxon>Bacillati</taxon>
        <taxon>Actinomycetota</taxon>
        <taxon>Actinomycetes</taxon>
        <taxon>Mycobacteriales</taxon>
        <taxon>Tsukamurellaceae</taxon>
        <taxon>Tsukamurella</taxon>
    </lineage>
</organism>
<feature type="domain" description="HTH marR-type" evidence="1">
    <location>
        <begin position="12"/>
        <end position="144"/>
    </location>
</feature>
<dbReference type="InterPro" id="IPR039422">
    <property type="entry name" value="MarR/SlyA-like"/>
</dbReference>
<dbReference type="eggNOG" id="COG1846">
    <property type="taxonomic scope" value="Bacteria"/>
</dbReference>
<dbReference type="RefSeq" id="WP_013125626.1">
    <property type="nucleotide sequence ID" value="NC_014158.1"/>
</dbReference>
<dbReference type="Gene3D" id="1.10.10.10">
    <property type="entry name" value="Winged helix-like DNA-binding domain superfamily/Winged helix DNA-binding domain"/>
    <property type="match status" value="1"/>
</dbReference>
<dbReference type="STRING" id="521096.Tpau_0953"/>
<evidence type="ECO:0000313" key="3">
    <source>
        <dbReference type="Proteomes" id="UP000001213"/>
    </source>
</evidence>
<dbReference type="EMBL" id="CP001966">
    <property type="protein sequence ID" value="ADG77586.1"/>
    <property type="molecule type" value="Genomic_DNA"/>
</dbReference>
<proteinExistence type="predicted"/>
<reference evidence="3" key="1">
    <citation type="submission" date="2010-03" db="EMBL/GenBank/DDBJ databases">
        <title>The complete chromosome of Tsukamurella paurometabola DSM 20162.</title>
        <authorList>
            <consortium name="US DOE Joint Genome Institute (JGI-PGF)"/>
            <person name="Lucas S."/>
            <person name="Copeland A."/>
            <person name="Lapidus A."/>
            <person name="Glavina del Rio T."/>
            <person name="Dalin E."/>
            <person name="Tice H."/>
            <person name="Bruce D."/>
            <person name="Goodwin L."/>
            <person name="Pitluck S."/>
            <person name="Kyrpides N."/>
            <person name="Mavromatis K."/>
            <person name="Ivanova N."/>
            <person name="Mikhailova N."/>
            <person name="Munk A.C."/>
            <person name="Brettin T."/>
            <person name="Detter J.C."/>
            <person name="Tapia R."/>
            <person name="Han C."/>
            <person name="Larimer F."/>
            <person name="Land M."/>
            <person name="Hauser L."/>
            <person name="Markowitz V."/>
            <person name="Cheng J.-F."/>
            <person name="Hugenholtz P."/>
            <person name="Woyke T."/>
            <person name="Wu D."/>
            <person name="Jando M."/>
            <person name="Brambilla E."/>
            <person name="Klenk H.-P."/>
            <person name="Eisen J.A."/>
        </authorList>
    </citation>
    <scope>NUCLEOTIDE SEQUENCE [LARGE SCALE GENOMIC DNA]</scope>
    <source>
        <strain evidence="3">ATCC 8368 / DSM 20162 / CCUG 35730 / CIP 100753 / JCM 10117 / KCTC 9821 / NBRC 16120 / NCIMB 702349 / NCTC 13040</strain>
    </source>
</reference>
<dbReference type="PANTHER" id="PTHR33164:SF57">
    <property type="entry name" value="MARR-FAMILY TRANSCRIPTIONAL REGULATOR"/>
    <property type="match status" value="1"/>
</dbReference>
<dbReference type="InterPro" id="IPR036390">
    <property type="entry name" value="WH_DNA-bd_sf"/>
</dbReference>
<sequence>MSAEPRTPGPDPDEIWGELVRIAFDGRDAWRRTVVERTGLPFSRIRALNRLAKLGPMTLKQLAHAATMDAPAATVTVNDLEARGLVIRETDPCDRRSKLVTLTDTGRAAVALVADTPDPAPEALRAFSPADLRRLGDMLRRLQD</sequence>